<dbReference type="EMBL" id="NZEX01000091">
    <property type="protein sequence ID" value="MAH63405.1"/>
    <property type="molecule type" value="Genomic_DNA"/>
</dbReference>
<protein>
    <recommendedName>
        <fullName evidence="7">Peptidase M48 domain-containing protein</fullName>
    </recommendedName>
</protein>
<dbReference type="PROSITE" id="PS51257">
    <property type="entry name" value="PROKAR_LIPOPROTEIN"/>
    <property type="match status" value="1"/>
</dbReference>
<comment type="cofactor">
    <cofactor evidence="6">
        <name>Zn(2+)</name>
        <dbReference type="ChEBI" id="CHEBI:29105"/>
    </cofactor>
    <text evidence="6">Binds 1 zinc ion per subunit.</text>
</comment>
<dbReference type="AlphaFoldDB" id="A0A2D6YJX1"/>
<reference evidence="9" key="1">
    <citation type="submission" date="2017-09" db="EMBL/GenBank/DDBJ databases">
        <title>The Reconstruction of 2,631 Draft Metagenome-Assembled Genomes from the Global Oceans.</title>
        <authorList>
            <person name="Tully B.J."/>
            <person name="Graham E.D."/>
            <person name="Heidelberg J.F."/>
        </authorList>
    </citation>
    <scope>NUCLEOTIDE SEQUENCE [LARGE SCALE GENOMIC DNA]</scope>
</reference>
<dbReference type="InterPro" id="IPR001915">
    <property type="entry name" value="Peptidase_M48"/>
</dbReference>
<dbReference type="GO" id="GO:0051603">
    <property type="term" value="P:proteolysis involved in protein catabolic process"/>
    <property type="evidence" value="ECO:0007669"/>
    <property type="project" value="TreeGrafter"/>
</dbReference>
<evidence type="ECO:0000313" key="8">
    <source>
        <dbReference type="EMBL" id="MAH63405.1"/>
    </source>
</evidence>
<keyword evidence="1 6" id="KW-0645">Protease</keyword>
<dbReference type="Proteomes" id="UP000226525">
    <property type="component" value="Unassembled WGS sequence"/>
</dbReference>
<accession>A0A2D6YJX1</accession>
<keyword evidence="2" id="KW-0479">Metal-binding</keyword>
<evidence type="ECO:0000256" key="1">
    <source>
        <dbReference type="ARBA" id="ARBA00022670"/>
    </source>
</evidence>
<keyword evidence="3 6" id="KW-0378">Hydrolase</keyword>
<gene>
    <name evidence="8" type="ORF">CMN54_08185</name>
</gene>
<comment type="caution">
    <text evidence="8">The sequence shown here is derived from an EMBL/GenBank/DDBJ whole genome shotgun (WGS) entry which is preliminary data.</text>
</comment>
<dbReference type="PANTHER" id="PTHR22726">
    <property type="entry name" value="METALLOENDOPEPTIDASE OMA1"/>
    <property type="match status" value="1"/>
</dbReference>
<dbReference type="PANTHER" id="PTHR22726:SF1">
    <property type="entry name" value="METALLOENDOPEPTIDASE OMA1, MITOCHONDRIAL"/>
    <property type="match status" value="1"/>
</dbReference>
<sequence length="272" mass="29414">MLKRLVIGLITGLILVGCSGKVVRTLAPDTVDEKRINLEANKSYQQVIAGSELSKDNRLVEMVKRVGMRIAKASGEPFDWEIKLIKSPELNAWCMPGGKMAVYTGILPVLKTEGALAAVIGHEVAHATRRHGMNGYAQAIENQLATAAVAGIAVLAAEFYCESQECKALATVGGAAGAMGLAFFERKFSRDDETDADRVGQIYMAKAGYDPAEAIAVWERMAQATGDGGGPEFMSTHPSSKNRKQRLSQWLSETKSLYEKAPQKYGIGETIF</sequence>
<dbReference type="Pfam" id="PF01435">
    <property type="entry name" value="Peptidase_M48"/>
    <property type="match status" value="1"/>
</dbReference>
<proteinExistence type="inferred from homology"/>
<evidence type="ECO:0000256" key="3">
    <source>
        <dbReference type="ARBA" id="ARBA00022801"/>
    </source>
</evidence>
<dbReference type="Gene3D" id="3.30.2010.10">
    <property type="entry name" value="Metalloproteases ('zincins'), catalytic domain"/>
    <property type="match status" value="1"/>
</dbReference>
<keyword evidence="5 6" id="KW-0482">Metalloprotease</keyword>
<evidence type="ECO:0000256" key="5">
    <source>
        <dbReference type="ARBA" id="ARBA00023049"/>
    </source>
</evidence>
<dbReference type="GO" id="GO:0004222">
    <property type="term" value="F:metalloendopeptidase activity"/>
    <property type="evidence" value="ECO:0007669"/>
    <property type="project" value="InterPro"/>
</dbReference>
<feature type="domain" description="Peptidase M48" evidence="7">
    <location>
        <begin position="58"/>
        <end position="250"/>
    </location>
</feature>
<evidence type="ECO:0000313" key="9">
    <source>
        <dbReference type="Proteomes" id="UP000226525"/>
    </source>
</evidence>
<comment type="similarity">
    <text evidence="6">Belongs to the peptidase M48 family.</text>
</comment>
<name>A0A2D6YJX1_9DELT</name>
<dbReference type="GO" id="GO:0046872">
    <property type="term" value="F:metal ion binding"/>
    <property type="evidence" value="ECO:0007669"/>
    <property type="project" value="UniProtKB-KW"/>
</dbReference>
<evidence type="ECO:0000256" key="6">
    <source>
        <dbReference type="RuleBase" id="RU003983"/>
    </source>
</evidence>
<evidence type="ECO:0000256" key="2">
    <source>
        <dbReference type="ARBA" id="ARBA00022723"/>
    </source>
</evidence>
<organism evidence="8 9">
    <name type="scientific">SAR324 cluster bacterium</name>
    <dbReference type="NCBI Taxonomy" id="2024889"/>
    <lineage>
        <taxon>Bacteria</taxon>
        <taxon>Deltaproteobacteria</taxon>
        <taxon>SAR324 cluster</taxon>
    </lineage>
</organism>
<dbReference type="GO" id="GO:0016020">
    <property type="term" value="C:membrane"/>
    <property type="evidence" value="ECO:0007669"/>
    <property type="project" value="TreeGrafter"/>
</dbReference>
<dbReference type="InterPro" id="IPR051156">
    <property type="entry name" value="Mito/Outer_Membr_Metalloprot"/>
</dbReference>
<dbReference type="CDD" id="cd07331">
    <property type="entry name" value="M48C_Oma1_like"/>
    <property type="match status" value="1"/>
</dbReference>
<evidence type="ECO:0000259" key="7">
    <source>
        <dbReference type="Pfam" id="PF01435"/>
    </source>
</evidence>
<keyword evidence="4 6" id="KW-0862">Zinc</keyword>
<evidence type="ECO:0000256" key="4">
    <source>
        <dbReference type="ARBA" id="ARBA00022833"/>
    </source>
</evidence>